<sequence>MQEENYEVTQWLTETSWPTRQQDVNEMVYIYDEWKRTSPRCPDTGELDEELLIQMTLSRMRHIHPSQRDACVITALLVMQTAFVAKFEGVFAPNLTGRLH</sequence>
<name>A0ABY6N4J0_9ALTE</name>
<dbReference type="Proteomes" id="UP001163739">
    <property type="component" value="Chromosome"/>
</dbReference>
<reference evidence="1" key="1">
    <citation type="submission" date="2022-06" db="EMBL/GenBank/DDBJ databases">
        <title>Alkalimarinus sp. nov., isolated from gut of a Alitta virens.</title>
        <authorList>
            <person name="Yang A.I."/>
            <person name="Shin N.-R."/>
        </authorList>
    </citation>
    <scope>NUCLEOTIDE SEQUENCE</scope>
    <source>
        <strain evidence="1">A2M4</strain>
    </source>
</reference>
<organism evidence="1 2">
    <name type="scientific">Alkalimarinus alittae</name>
    <dbReference type="NCBI Taxonomy" id="2961619"/>
    <lineage>
        <taxon>Bacteria</taxon>
        <taxon>Pseudomonadati</taxon>
        <taxon>Pseudomonadota</taxon>
        <taxon>Gammaproteobacteria</taxon>
        <taxon>Alteromonadales</taxon>
        <taxon>Alteromonadaceae</taxon>
        <taxon>Alkalimarinus</taxon>
    </lineage>
</organism>
<dbReference type="EMBL" id="CP100390">
    <property type="protein sequence ID" value="UZE96930.1"/>
    <property type="molecule type" value="Genomic_DNA"/>
</dbReference>
<evidence type="ECO:0000313" key="1">
    <source>
        <dbReference type="EMBL" id="UZE96930.1"/>
    </source>
</evidence>
<gene>
    <name evidence="1" type="ORF">NKI27_04040</name>
</gene>
<dbReference type="RefSeq" id="WP_265048411.1">
    <property type="nucleotide sequence ID" value="NZ_CP100390.1"/>
</dbReference>
<evidence type="ECO:0000313" key="2">
    <source>
        <dbReference type="Proteomes" id="UP001163739"/>
    </source>
</evidence>
<protein>
    <submittedName>
        <fullName evidence="1">Uncharacterized protein</fullName>
    </submittedName>
</protein>
<proteinExistence type="predicted"/>
<accession>A0ABY6N4J0</accession>
<keyword evidence="2" id="KW-1185">Reference proteome</keyword>